<evidence type="ECO:0000256" key="3">
    <source>
        <dbReference type="ARBA" id="ARBA00022692"/>
    </source>
</evidence>
<name>A0ABR6YLG8_9BURK</name>
<feature type="transmembrane region" description="Helical" evidence="6">
    <location>
        <begin position="85"/>
        <end position="107"/>
    </location>
</feature>
<keyword evidence="3 6" id="KW-0812">Transmembrane</keyword>
<sequence length="201" mass="23390">MRQPACLPSHHQLRRQTPLQTLLHHPLRQVNKLTGLQAPLLRRRLICMVYEAMLLFGIVFVSGFIFDVITQSRHALMLRHLRQFWLFLVIGAYFVFCWSRSGQTLAMQTWRIRVTDLDGSRVPVIKAVVRYCLSWVWFLPAMALDYQFGLKEWHMVIVVALGIAGWALTARMDKDGQFLHDRLAKTRLIHVPAETRLTTQA</sequence>
<dbReference type="Proteomes" id="UP000613113">
    <property type="component" value="Unassembled WGS sequence"/>
</dbReference>
<evidence type="ECO:0000256" key="4">
    <source>
        <dbReference type="ARBA" id="ARBA00022989"/>
    </source>
</evidence>
<proteinExistence type="predicted"/>
<dbReference type="EMBL" id="JACOGC010000002">
    <property type="protein sequence ID" value="MBC3884638.1"/>
    <property type="molecule type" value="Genomic_DNA"/>
</dbReference>
<evidence type="ECO:0000256" key="6">
    <source>
        <dbReference type="SAM" id="Phobius"/>
    </source>
</evidence>
<evidence type="ECO:0000259" key="7">
    <source>
        <dbReference type="Pfam" id="PF06271"/>
    </source>
</evidence>
<feature type="transmembrane region" description="Helical" evidence="6">
    <location>
        <begin position="128"/>
        <end position="147"/>
    </location>
</feature>
<organism evidence="8 9">
    <name type="scientific">Undibacterium griseum</name>
    <dbReference type="NCBI Taxonomy" id="2762295"/>
    <lineage>
        <taxon>Bacteria</taxon>
        <taxon>Pseudomonadati</taxon>
        <taxon>Pseudomonadota</taxon>
        <taxon>Betaproteobacteria</taxon>
        <taxon>Burkholderiales</taxon>
        <taxon>Oxalobacteraceae</taxon>
        <taxon>Undibacterium</taxon>
    </lineage>
</organism>
<evidence type="ECO:0000256" key="1">
    <source>
        <dbReference type="ARBA" id="ARBA00004651"/>
    </source>
</evidence>
<feature type="transmembrane region" description="Helical" evidence="6">
    <location>
        <begin position="153"/>
        <end position="170"/>
    </location>
</feature>
<dbReference type="InterPro" id="IPR051791">
    <property type="entry name" value="Pra-immunoreactive"/>
</dbReference>
<feature type="transmembrane region" description="Helical" evidence="6">
    <location>
        <begin position="45"/>
        <end position="65"/>
    </location>
</feature>
<keyword evidence="2" id="KW-1003">Cell membrane</keyword>
<dbReference type="PANTHER" id="PTHR36115:SF10">
    <property type="entry name" value="RDD DOMAIN-CONTAINING PROTEIN"/>
    <property type="match status" value="1"/>
</dbReference>
<dbReference type="PANTHER" id="PTHR36115">
    <property type="entry name" value="PROLINE-RICH ANTIGEN HOMOLOG-RELATED"/>
    <property type="match status" value="1"/>
</dbReference>
<gene>
    <name evidence="8" type="ORF">H8K27_05805</name>
</gene>
<comment type="caution">
    <text evidence="8">The sequence shown here is derived from an EMBL/GenBank/DDBJ whole genome shotgun (WGS) entry which is preliminary data.</text>
</comment>
<reference evidence="8 9" key="1">
    <citation type="submission" date="2020-08" db="EMBL/GenBank/DDBJ databases">
        <title>Novel species isolated from subtropical streams in China.</title>
        <authorList>
            <person name="Lu H."/>
        </authorList>
    </citation>
    <scope>NUCLEOTIDE SEQUENCE [LARGE SCALE GENOMIC DNA]</scope>
    <source>
        <strain evidence="8 9">FT31W</strain>
    </source>
</reference>
<accession>A0ABR6YLG8</accession>
<keyword evidence="5 6" id="KW-0472">Membrane</keyword>
<dbReference type="Pfam" id="PF06271">
    <property type="entry name" value="RDD"/>
    <property type="match status" value="1"/>
</dbReference>
<evidence type="ECO:0000313" key="9">
    <source>
        <dbReference type="Proteomes" id="UP000613113"/>
    </source>
</evidence>
<comment type="subcellular location">
    <subcellularLocation>
        <location evidence="1">Cell membrane</location>
        <topology evidence="1">Multi-pass membrane protein</topology>
    </subcellularLocation>
</comment>
<evidence type="ECO:0000256" key="2">
    <source>
        <dbReference type="ARBA" id="ARBA00022475"/>
    </source>
</evidence>
<protein>
    <submittedName>
        <fullName evidence="8">RDD family protein</fullName>
    </submittedName>
</protein>
<dbReference type="InterPro" id="IPR010432">
    <property type="entry name" value="RDD"/>
</dbReference>
<feature type="domain" description="RDD" evidence="7">
    <location>
        <begin position="39"/>
        <end position="185"/>
    </location>
</feature>
<keyword evidence="4 6" id="KW-1133">Transmembrane helix</keyword>
<evidence type="ECO:0000256" key="5">
    <source>
        <dbReference type="ARBA" id="ARBA00023136"/>
    </source>
</evidence>
<keyword evidence="9" id="KW-1185">Reference proteome</keyword>
<evidence type="ECO:0000313" key="8">
    <source>
        <dbReference type="EMBL" id="MBC3884638.1"/>
    </source>
</evidence>